<dbReference type="Pfam" id="PF00011">
    <property type="entry name" value="HSP20"/>
    <property type="match status" value="1"/>
</dbReference>
<feature type="domain" description="SHSP" evidence="4">
    <location>
        <begin position="92"/>
        <end position="204"/>
    </location>
</feature>
<dbReference type="InterPro" id="IPR031107">
    <property type="entry name" value="Small_HSP"/>
</dbReference>
<sequence>MQIVTLRFSCQTVEEHKMNTDPKKWNPFKFLRGSGRKPEADSAQSPPDSEPSRVPWPDISRLFPRDPWRAMEDFFHDPFAARGALERWFGDFSSSRFQPRIDVVDEGKILRVTVELPGMEREDLTISVEDGALVLRGEKKQDVHSEEDGCYRLERAYGAFTRTIPMPENADPDHALAKFDKGVLTLTVPKQEQQRSTSRTIDIG</sequence>
<evidence type="ECO:0000256" key="2">
    <source>
        <dbReference type="RuleBase" id="RU003616"/>
    </source>
</evidence>
<dbReference type="SUPFAM" id="SSF49764">
    <property type="entry name" value="HSP20-like chaperones"/>
    <property type="match status" value="1"/>
</dbReference>
<evidence type="ECO:0000313" key="6">
    <source>
        <dbReference type="Proteomes" id="UP000674425"/>
    </source>
</evidence>
<dbReference type="PROSITE" id="PS01031">
    <property type="entry name" value="SHSP"/>
    <property type="match status" value="1"/>
</dbReference>
<gene>
    <name evidence="5" type="ORF">R69658_06299</name>
</gene>
<evidence type="ECO:0000259" key="4">
    <source>
        <dbReference type="PROSITE" id="PS01031"/>
    </source>
</evidence>
<dbReference type="Proteomes" id="UP000674425">
    <property type="component" value="Unassembled WGS sequence"/>
</dbReference>
<dbReference type="PANTHER" id="PTHR11527">
    <property type="entry name" value="HEAT-SHOCK PROTEIN 20 FAMILY MEMBER"/>
    <property type="match status" value="1"/>
</dbReference>
<evidence type="ECO:0000256" key="3">
    <source>
        <dbReference type="SAM" id="MobiDB-lite"/>
    </source>
</evidence>
<comment type="similarity">
    <text evidence="1 2">Belongs to the small heat shock protein (HSP20) family.</text>
</comment>
<name>A0ABM8SSZ4_9BURK</name>
<reference evidence="5 6" key="1">
    <citation type="submission" date="2021-02" db="EMBL/GenBank/DDBJ databases">
        <authorList>
            <person name="Vanwijnsberghe S."/>
        </authorList>
    </citation>
    <scope>NUCLEOTIDE SEQUENCE [LARGE SCALE GENOMIC DNA]</scope>
    <source>
        <strain evidence="5 6">R-69658</strain>
    </source>
</reference>
<comment type="caution">
    <text evidence="5">The sequence shown here is derived from an EMBL/GenBank/DDBJ whole genome shotgun (WGS) entry which is preliminary data.</text>
</comment>
<dbReference type="Gene3D" id="2.60.40.790">
    <property type="match status" value="1"/>
</dbReference>
<accession>A0ABM8SSZ4</accession>
<dbReference type="InterPro" id="IPR008978">
    <property type="entry name" value="HSP20-like_chaperone"/>
</dbReference>
<dbReference type="InterPro" id="IPR002068">
    <property type="entry name" value="A-crystallin/Hsp20_dom"/>
</dbReference>
<evidence type="ECO:0000256" key="1">
    <source>
        <dbReference type="PROSITE-ProRule" id="PRU00285"/>
    </source>
</evidence>
<dbReference type="EMBL" id="CAJNAU010000084">
    <property type="protein sequence ID" value="CAE6831109.1"/>
    <property type="molecule type" value="Genomic_DNA"/>
</dbReference>
<keyword evidence="6" id="KW-1185">Reference proteome</keyword>
<dbReference type="CDD" id="cd06464">
    <property type="entry name" value="ACD_sHsps-like"/>
    <property type="match status" value="1"/>
</dbReference>
<protein>
    <recommendedName>
        <fullName evidence="4">SHSP domain-containing protein</fullName>
    </recommendedName>
</protein>
<organism evidence="5 6">
    <name type="scientific">Paraburkholderia aspalathi</name>
    <dbReference type="NCBI Taxonomy" id="1324617"/>
    <lineage>
        <taxon>Bacteria</taxon>
        <taxon>Pseudomonadati</taxon>
        <taxon>Pseudomonadota</taxon>
        <taxon>Betaproteobacteria</taxon>
        <taxon>Burkholderiales</taxon>
        <taxon>Burkholderiaceae</taxon>
        <taxon>Paraburkholderia</taxon>
    </lineage>
</organism>
<proteinExistence type="inferred from homology"/>
<evidence type="ECO:0000313" key="5">
    <source>
        <dbReference type="EMBL" id="CAE6831109.1"/>
    </source>
</evidence>
<feature type="region of interest" description="Disordered" evidence="3">
    <location>
        <begin position="17"/>
        <end position="56"/>
    </location>
</feature>